<name>A0A1H8WLR3_9HYPH</name>
<dbReference type="OrthoDB" id="8399396at2"/>
<evidence type="ECO:0000313" key="4">
    <source>
        <dbReference type="Proteomes" id="UP000198939"/>
    </source>
</evidence>
<proteinExistence type="predicted"/>
<evidence type="ECO:0000313" key="3">
    <source>
        <dbReference type="Proteomes" id="UP000183063"/>
    </source>
</evidence>
<accession>A0A1H8WLR3</accession>
<gene>
    <name evidence="1" type="ORF">RTCCBAU85039_6574</name>
    <name evidence="2" type="ORF">SAMN05216228_10699</name>
</gene>
<organism evidence="1 3">
    <name type="scientific">Rhizobium tibeticum</name>
    <dbReference type="NCBI Taxonomy" id="501024"/>
    <lineage>
        <taxon>Bacteria</taxon>
        <taxon>Pseudomonadati</taxon>
        <taxon>Pseudomonadota</taxon>
        <taxon>Alphaproteobacteria</taxon>
        <taxon>Hyphomicrobiales</taxon>
        <taxon>Rhizobiaceae</taxon>
        <taxon>Rhizobium/Agrobacterium group</taxon>
        <taxon>Rhizobium</taxon>
    </lineage>
</organism>
<sequence length="80" mass="8675">MQSGLATITIADDGYSEHVAYELSDRSGLIFARQELLVRAKGAKSVHLSLLTPRSELAIRIGNIEASCANFSILRDLSGR</sequence>
<dbReference type="Proteomes" id="UP000198939">
    <property type="component" value="Unassembled WGS sequence"/>
</dbReference>
<reference evidence="2 4" key="2">
    <citation type="submission" date="2016-10" db="EMBL/GenBank/DDBJ databases">
        <authorList>
            <person name="Varghese N."/>
            <person name="Submissions S."/>
        </authorList>
    </citation>
    <scope>NUCLEOTIDE SEQUENCE [LARGE SCALE GENOMIC DNA]</scope>
    <source>
        <strain evidence="2 4">CGMCC 1.7071</strain>
    </source>
</reference>
<reference evidence="1" key="1">
    <citation type="submission" date="2016-10" db="EMBL/GenBank/DDBJ databases">
        <authorList>
            <person name="de Groot N.N."/>
        </authorList>
    </citation>
    <scope>NUCLEOTIDE SEQUENCE [LARGE SCALE GENOMIC DNA]</scope>
    <source>
        <strain evidence="1">CCBAU85039</strain>
    </source>
</reference>
<dbReference type="AlphaFoldDB" id="A0A1H8WLR3"/>
<protein>
    <submittedName>
        <fullName evidence="1">Uncharacterized protein</fullName>
    </submittedName>
</protein>
<reference evidence="3" key="3">
    <citation type="submission" date="2016-10" db="EMBL/GenBank/DDBJ databases">
        <authorList>
            <person name="Wibberg D."/>
        </authorList>
    </citation>
    <scope>NUCLEOTIDE SEQUENCE [LARGE SCALE GENOMIC DNA]</scope>
</reference>
<keyword evidence="4" id="KW-1185">Reference proteome</keyword>
<dbReference type="Proteomes" id="UP000183063">
    <property type="component" value="Unassembled WGS sequence"/>
</dbReference>
<dbReference type="RefSeq" id="WP_072381986.1">
    <property type="nucleotide sequence ID" value="NZ_FNXB01000081.1"/>
</dbReference>
<dbReference type="EMBL" id="FOCV01000069">
    <property type="protein sequence ID" value="SEP28463.1"/>
    <property type="molecule type" value="Genomic_DNA"/>
</dbReference>
<evidence type="ECO:0000313" key="2">
    <source>
        <dbReference type="EMBL" id="SEP28463.1"/>
    </source>
</evidence>
<dbReference type="EMBL" id="FNXB01000081">
    <property type="protein sequence ID" value="SEI21239.1"/>
    <property type="molecule type" value="Genomic_DNA"/>
</dbReference>
<evidence type="ECO:0000313" key="1">
    <source>
        <dbReference type="EMBL" id="SEI21239.1"/>
    </source>
</evidence>